<reference evidence="5 6" key="2">
    <citation type="journal article" date="2008" name="Nature">
        <title>The Phaeodactylum genome reveals the evolutionary history of diatom genomes.</title>
        <authorList>
            <person name="Bowler C."/>
            <person name="Allen A.E."/>
            <person name="Badger J.H."/>
            <person name="Grimwood J."/>
            <person name="Jabbari K."/>
            <person name="Kuo A."/>
            <person name="Maheswari U."/>
            <person name="Martens C."/>
            <person name="Maumus F."/>
            <person name="Otillar R.P."/>
            <person name="Rayko E."/>
            <person name="Salamov A."/>
            <person name="Vandepoele K."/>
            <person name="Beszteri B."/>
            <person name="Gruber A."/>
            <person name="Heijde M."/>
            <person name="Katinka M."/>
            <person name="Mock T."/>
            <person name="Valentin K."/>
            <person name="Verret F."/>
            <person name="Berges J.A."/>
            <person name="Brownlee C."/>
            <person name="Cadoret J.P."/>
            <person name="Chiovitti A."/>
            <person name="Choi C.J."/>
            <person name="Coesel S."/>
            <person name="De Martino A."/>
            <person name="Detter J.C."/>
            <person name="Durkin C."/>
            <person name="Falciatore A."/>
            <person name="Fournet J."/>
            <person name="Haruta M."/>
            <person name="Huysman M.J."/>
            <person name="Jenkins B.D."/>
            <person name="Jiroutova K."/>
            <person name="Jorgensen R.E."/>
            <person name="Joubert Y."/>
            <person name="Kaplan A."/>
            <person name="Kroger N."/>
            <person name="Kroth P.G."/>
            <person name="La Roche J."/>
            <person name="Lindquist E."/>
            <person name="Lommer M."/>
            <person name="Martin-Jezequel V."/>
            <person name="Lopez P.J."/>
            <person name="Lucas S."/>
            <person name="Mangogna M."/>
            <person name="McGinnis K."/>
            <person name="Medlin L.K."/>
            <person name="Montsant A."/>
            <person name="Oudot-Le Secq M.P."/>
            <person name="Napoli C."/>
            <person name="Obornik M."/>
            <person name="Parker M.S."/>
            <person name="Petit J.L."/>
            <person name="Porcel B.M."/>
            <person name="Poulsen N."/>
            <person name="Robison M."/>
            <person name="Rychlewski L."/>
            <person name="Rynearson T.A."/>
            <person name="Schmutz J."/>
            <person name="Shapiro H."/>
            <person name="Siaut M."/>
            <person name="Stanley M."/>
            <person name="Sussman M.R."/>
            <person name="Taylor A.R."/>
            <person name="Vardi A."/>
            <person name="von Dassow P."/>
            <person name="Vyverman W."/>
            <person name="Willis A."/>
            <person name="Wyrwicz L.S."/>
            <person name="Rokhsar D.S."/>
            <person name="Weissenbach J."/>
            <person name="Armbrust E.V."/>
            <person name="Green B.R."/>
            <person name="Van de Peer Y."/>
            <person name="Grigoriev I.V."/>
        </authorList>
    </citation>
    <scope>NUCLEOTIDE SEQUENCE [LARGE SCALE GENOMIC DNA]</scope>
    <source>
        <strain evidence="5 6">CCMP1335</strain>
    </source>
</reference>
<dbReference type="InterPro" id="IPR001012">
    <property type="entry name" value="UBX_dom"/>
</dbReference>
<dbReference type="STRING" id="35128.B8C524"/>
<dbReference type="Gene3D" id="3.40.30.10">
    <property type="entry name" value="Glutaredoxin"/>
    <property type="match status" value="1"/>
</dbReference>
<evidence type="ECO:0000313" key="6">
    <source>
        <dbReference type="Proteomes" id="UP000001449"/>
    </source>
</evidence>
<evidence type="ECO:0000256" key="2">
    <source>
        <dbReference type="SAM" id="Coils"/>
    </source>
</evidence>
<dbReference type="SMART" id="SM00594">
    <property type="entry name" value="UAS"/>
    <property type="match status" value="1"/>
</dbReference>
<organism evidence="5 6">
    <name type="scientific">Thalassiosira pseudonana</name>
    <name type="common">Marine diatom</name>
    <name type="synonym">Cyclotella nana</name>
    <dbReference type="NCBI Taxonomy" id="35128"/>
    <lineage>
        <taxon>Eukaryota</taxon>
        <taxon>Sar</taxon>
        <taxon>Stramenopiles</taxon>
        <taxon>Ochrophyta</taxon>
        <taxon>Bacillariophyta</taxon>
        <taxon>Coscinodiscophyceae</taxon>
        <taxon>Thalassiosirophycidae</taxon>
        <taxon>Thalassiosirales</taxon>
        <taxon>Thalassiosiraceae</taxon>
        <taxon>Thalassiosira</taxon>
    </lineage>
</organism>
<dbReference type="eggNOG" id="KOG1363">
    <property type="taxonomic scope" value="Eukaryota"/>
</dbReference>
<dbReference type="SUPFAM" id="SSF54236">
    <property type="entry name" value="Ubiquitin-like"/>
    <property type="match status" value="1"/>
</dbReference>
<proteinExistence type="predicted"/>
<dbReference type="PaxDb" id="35128-Thaps5927"/>
<feature type="domain" description="UBX" evidence="4">
    <location>
        <begin position="286"/>
        <end position="367"/>
    </location>
</feature>
<accession>B8C524</accession>
<feature type="coiled-coil region" evidence="2">
    <location>
        <begin position="203"/>
        <end position="264"/>
    </location>
</feature>
<keyword evidence="1 2" id="KW-0175">Coiled coil</keyword>
<dbReference type="InterPro" id="IPR050730">
    <property type="entry name" value="UBX_domain-protein"/>
</dbReference>
<evidence type="ECO:0000259" key="4">
    <source>
        <dbReference type="PROSITE" id="PS50033"/>
    </source>
</evidence>
<dbReference type="InterPro" id="IPR029071">
    <property type="entry name" value="Ubiquitin-like_domsf"/>
</dbReference>
<keyword evidence="6" id="KW-1185">Reference proteome</keyword>
<dbReference type="CDD" id="cd01767">
    <property type="entry name" value="UBX"/>
    <property type="match status" value="1"/>
</dbReference>
<dbReference type="GeneID" id="7448394"/>
<evidence type="ECO:0000256" key="3">
    <source>
        <dbReference type="SAM" id="MobiDB-lite"/>
    </source>
</evidence>
<evidence type="ECO:0000313" key="5">
    <source>
        <dbReference type="EMBL" id="EED91044.1"/>
    </source>
</evidence>
<evidence type="ECO:0000256" key="1">
    <source>
        <dbReference type="ARBA" id="ARBA00023054"/>
    </source>
</evidence>
<dbReference type="PANTHER" id="PTHR23322:SF1">
    <property type="entry name" value="FAS-ASSOCIATED FACTOR 2"/>
    <property type="match status" value="1"/>
</dbReference>
<dbReference type="Proteomes" id="UP000001449">
    <property type="component" value="Chromosome 6"/>
</dbReference>
<dbReference type="OMA" id="ILIRHQW"/>
<dbReference type="AlphaFoldDB" id="B8C524"/>
<dbReference type="Gene3D" id="3.10.20.90">
    <property type="entry name" value="Phosphatidylinositol 3-kinase Catalytic Subunit, Chain A, domain 1"/>
    <property type="match status" value="1"/>
</dbReference>
<name>B8C524_THAPS</name>
<feature type="region of interest" description="Disordered" evidence="3">
    <location>
        <begin position="1"/>
        <end position="39"/>
    </location>
</feature>
<dbReference type="EMBL" id="CM000643">
    <property type="protein sequence ID" value="EED91044.1"/>
    <property type="molecule type" value="Genomic_DNA"/>
</dbReference>
<dbReference type="Pfam" id="PF00789">
    <property type="entry name" value="UBX"/>
    <property type="match status" value="1"/>
</dbReference>
<dbReference type="InterPro" id="IPR006577">
    <property type="entry name" value="UAS"/>
</dbReference>
<dbReference type="HOGENOM" id="CLU_047924_1_0_1"/>
<gene>
    <name evidence="5" type="ORF">THAPSDRAFT_5927</name>
</gene>
<dbReference type="KEGG" id="tps:THAPSDRAFT_5927"/>
<dbReference type="GO" id="GO:0043130">
    <property type="term" value="F:ubiquitin binding"/>
    <property type="evidence" value="ECO:0000318"/>
    <property type="project" value="GO_Central"/>
</dbReference>
<dbReference type="InParanoid" id="B8C524"/>
<dbReference type="SMART" id="SM00166">
    <property type="entry name" value="UBX"/>
    <property type="match status" value="1"/>
</dbReference>
<dbReference type="GO" id="GO:0036503">
    <property type="term" value="P:ERAD pathway"/>
    <property type="evidence" value="ECO:0000318"/>
    <property type="project" value="GO_Central"/>
</dbReference>
<sequence>MRGQISAARPIVSPPADDGDDNNNNNRRTEHHSYAEPNCPFTSRGYNSVLSEIANRAPDSPLLLVYLHSPLHGDGTNFIRKYLCHPQLLQLLNANSTGGDDTSAGNEGNGTVVCWGASVHTADGQRVRDMMDVTSFPFMALLNVKPNRSNSSEDSRNNNNNNNSANVTMELLLRMEGPQIMTIPPAQITTYLSTSISRHAELLAQAEAQRLQRQEEIRLREEQDREYQEALLADQIREIEQREREERERREEEERVELERLAGEKDRRRLVDAMELMEKCVEPVVGSKGMARLRFTLPNGKKVDRRFQSLDTMEVVKAFLIVHFNEQEVEMKNFGLSTNFPKKTFGEEDDNKTLEELGLAPQAVVMVQDLDA</sequence>
<protein>
    <recommendedName>
        <fullName evidence="4">UBX domain-containing protein</fullName>
    </recommendedName>
</protein>
<dbReference type="PROSITE" id="PS50033">
    <property type="entry name" value="UBX"/>
    <property type="match status" value="1"/>
</dbReference>
<dbReference type="RefSeq" id="XP_002290937.1">
    <property type="nucleotide sequence ID" value="XM_002290901.1"/>
</dbReference>
<dbReference type="PANTHER" id="PTHR23322">
    <property type="entry name" value="FAS-ASSOCIATED PROTEIN"/>
    <property type="match status" value="1"/>
</dbReference>
<dbReference type="GO" id="GO:0005783">
    <property type="term" value="C:endoplasmic reticulum"/>
    <property type="evidence" value="ECO:0000318"/>
    <property type="project" value="GO_Central"/>
</dbReference>
<reference evidence="5 6" key="1">
    <citation type="journal article" date="2004" name="Science">
        <title>The genome of the diatom Thalassiosira pseudonana: ecology, evolution, and metabolism.</title>
        <authorList>
            <person name="Armbrust E.V."/>
            <person name="Berges J.A."/>
            <person name="Bowler C."/>
            <person name="Green B.R."/>
            <person name="Martinez D."/>
            <person name="Putnam N.H."/>
            <person name="Zhou S."/>
            <person name="Allen A.E."/>
            <person name="Apt K.E."/>
            <person name="Bechner M."/>
            <person name="Brzezinski M.A."/>
            <person name="Chaal B.K."/>
            <person name="Chiovitti A."/>
            <person name="Davis A.K."/>
            <person name="Demarest M.S."/>
            <person name="Detter J.C."/>
            <person name="Glavina T."/>
            <person name="Goodstein D."/>
            <person name="Hadi M.Z."/>
            <person name="Hellsten U."/>
            <person name="Hildebrand M."/>
            <person name="Jenkins B.D."/>
            <person name="Jurka J."/>
            <person name="Kapitonov V.V."/>
            <person name="Kroger N."/>
            <person name="Lau W.W."/>
            <person name="Lane T.W."/>
            <person name="Larimer F.W."/>
            <person name="Lippmeier J.C."/>
            <person name="Lucas S."/>
            <person name="Medina M."/>
            <person name="Montsant A."/>
            <person name="Obornik M."/>
            <person name="Parker M.S."/>
            <person name="Palenik B."/>
            <person name="Pazour G.J."/>
            <person name="Richardson P.M."/>
            <person name="Rynearson T.A."/>
            <person name="Saito M.A."/>
            <person name="Schwartz D.C."/>
            <person name="Thamatrakoln K."/>
            <person name="Valentin K."/>
            <person name="Vardi A."/>
            <person name="Wilkerson F.P."/>
            <person name="Rokhsar D.S."/>
        </authorList>
    </citation>
    <scope>NUCLEOTIDE SEQUENCE [LARGE SCALE GENOMIC DNA]</scope>
    <source>
        <strain evidence="5 6">CCMP1335</strain>
    </source>
</reference>